<sequence>MTEQSRPRIEPVDVDLKEPLKSKMATIFPAALPSPNLYRSVARNESLFIDMIDMRFIGPTGLMDRKTIPSRLRELLILRTCTLAGNEYEFNLHERTISEKMGLTRAEIGNLKNKTVDRTLWPAAELSLISMTDELVSTLSVSDPVFEQACEHFSTAELVEMTQLVGLYTSVAMLVSLIRPETDPY</sequence>
<organism evidence="1 2">
    <name type="scientific">Seongchinamella unica</name>
    <dbReference type="NCBI Taxonomy" id="2547392"/>
    <lineage>
        <taxon>Bacteria</taxon>
        <taxon>Pseudomonadati</taxon>
        <taxon>Pseudomonadota</taxon>
        <taxon>Gammaproteobacteria</taxon>
        <taxon>Cellvibrionales</taxon>
        <taxon>Halieaceae</taxon>
        <taxon>Seongchinamella</taxon>
    </lineage>
</organism>
<reference evidence="1 2" key="1">
    <citation type="submission" date="2019-03" db="EMBL/GenBank/DDBJ databases">
        <title>Seongchinamella monodicae gen. nov., sp. nov., a novel member of the Gammaproteobacteria isolated from a tidal mudflat of beach.</title>
        <authorList>
            <person name="Yang H.G."/>
            <person name="Kang J.W."/>
            <person name="Lee S.D."/>
        </authorList>
    </citation>
    <scope>NUCLEOTIDE SEQUENCE [LARGE SCALE GENOMIC DNA]</scope>
    <source>
        <strain evidence="1 2">GH4-78</strain>
    </source>
</reference>
<dbReference type="RefSeq" id="WP_133208863.1">
    <property type="nucleotide sequence ID" value="NZ_SMSE01000001.1"/>
</dbReference>
<dbReference type="OrthoDB" id="4704294at2"/>
<gene>
    <name evidence="1" type="ORF">E2F43_00090</name>
</gene>
<evidence type="ECO:0000313" key="1">
    <source>
        <dbReference type="EMBL" id="TDG14686.1"/>
    </source>
</evidence>
<name>A0A4R5LTJ6_9GAMM</name>
<dbReference type="EMBL" id="SMSE01000001">
    <property type="protein sequence ID" value="TDG14686.1"/>
    <property type="molecule type" value="Genomic_DNA"/>
</dbReference>
<protein>
    <submittedName>
        <fullName evidence="1">Carboxymuconolactone decarboxylase family protein</fullName>
    </submittedName>
</protein>
<dbReference type="AlphaFoldDB" id="A0A4R5LTJ6"/>
<dbReference type="SUPFAM" id="SSF69118">
    <property type="entry name" value="AhpD-like"/>
    <property type="match status" value="1"/>
</dbReference>
<evidence type="ECO:0000313" key="2">
    <source>
        <dbReference type="Proteomes" id="UP000295554"/>
    </source>
</evidence>
<comment type="caution">
    <text evidence="1">The sequence shown here is derived from an EMBL/GenBank/DDBJ whole genome shotgun (WGS) entry which is preliminary data.</text>
</comment>
<proteinExistence type="predicted"/>
<dbReference type="Proteomes" id="UP000295554">
    <property type="component" value="Unassembled WGS sequence"/>
</dbReference>
<accession>A0A4R5LTJ6</accession>
<keyword evidence="2" id="KW-1185">Reference proteome</keyword>
<dbReference type="Gene3D" id="1.20.1290.10">
    <property type="entry name" value="AhpD-like"/>
    <property type="match status" value="1"/>
</dbReference>
<dbReference type="PANTHER" id="PTHR34846">
    <property type="entry name" value="4-CARBOXYMUCONOLACTONE DECARBOXYLASE FAMILY PROTEIN (AFU_ORTHOLOGUE AFUA_6G11590)"/>
    <property type="match status" value="1"/>
</dbReference>
<dbReference type="InterPro" id="IPR029032">
    <property type="entry name" value="AhpD-like"/>
</dbReference>
<dbReference type="PANTHER" id="PTHR34846:SF5">
    <property type="entry name" value="CARBOXYMUCONOLACTONE DECARBOXYLASE-LIKE DOMAIN-CONTAINING PROTEIN"/>
    <property type="match status" value="1"/>
</dbReference>